<dbReference type="AlphaFoldDB" id="L7W079"/>
<name>L7W079_9BACT</name>
<reference evidence="1" key="1">
    <citation type="submission" date="2012-09" db="EMBL/GenBank/DDBJ databases">
        <title>Metagenomic Characterization of a Microbial Community in Wastewater Detects High Levels of Antibiotic Resistance.</title>
        <authorList>
            <person name="Abrams M."/>
            <person name="Caldwell A."/>
            <person name="Vandaei E."/>
            <person name="Lee W."/>
            <person name="Perrott J."/>
            <person name="Khan S.Y."/>
            <person name="Ta J."/>
            <person name="Romero D."/>
            <person name="Nguyen V."/>
            <person name="Pourmand N."/>
            <person name="Ouverney C.C."/>
        </authorList>
    </citation>
    <scope>NUCLEOTIDE SEQUENCE</scope>
</reference>
<protein>
    <submittedName>
        <fullName evidence="1">Uncharacterized protein</fullName>
    </submittedName>
</protein>
<sequence length="68" mass="7290">MTAYCAALRPPLLALGNGSSRDQAAVTKAKLNNVTTMNTHERLLNGAWVGRGGSVYTTLIHKPVQTPR</sequence>
<accession>L7W079</accession>
<evidence type="ECO:0000313" key="1">
    <source>
        <dbReference type="EMBL" id="AGC72808.1"/>
    </source>
</evidence>
<dbReference type="EMBL" id="JX649912">
    <property type="protein sequence ID" value="AGC72808.1"/>
    <property type="molecule type" value="Genomic_DNA"/>
</dbReference>
<proteinExistence type="predicted"/>
<organism evidence="1">
    <name type="scientific">uncultured bacterium A1Q1_fos_485</name>
    <dbReference type="NCBI Taxonomy" id="1256576"/>
    <lineage>
        <taxon>Bacteria</taxon>
        <taxon>environmental samples</taxon>
    </lineage>
</organism>